<dbReference type="SUPFAM" id="SSF51161">
    <property type="entry name" value="Trimeric LpxA-like enzymes"/>
    <property type="match status" value="1"/>
</dbReference>
<dbReference type="AlphaFoldDB" id="A0A832VZ93"/>
<dbReference type="PANTHER" id="PTHR43300:SF6">
    <property type="entry name" value="ACETYLTRANSFERASE YVOF-RELATED"/>
    <property type="match status" value="1"/>
</dbReference>
<keyword evidence="1" id="KW-0808">Transferase</keyword>
<dbReference type="EMBL" id="DUIH01000002">
    <property type="protein sequence ID" value="HIH69095.1"/>
    <property type="molecule type" value="Genomic_DNA"/>
</dbReference>
<proteinExistence type="predicted"/>
<keyword evidence="1" id="KW-0012">Acyltransferase</keyword>
<organism evidence="1 2">
    <name type="scientific">Methermicoccus shengliensis</name>
    <dbReference type="NCBI Taxonomy" id="660064"/>
    <lineage>
        <taxon>Archaea</taxon>
        <taxon>Methanobacteriati</taxon>
        <taxon>Methanobacteriota</taxon>
        <taxon>Stenosarchaea group</taxon>
        <taxon>Methanomicrobia</taxon>
        <taxon>Methanosarcinales</taxon>
        <taxon>Methermicoccaceae</taxon>
        <taxon>Methermicoccus</taxon>
    </lineage>
</organism>
<dbReference type="Proteomes" id="UP000600363">
    <property type="component" value="Unassembled WGS sequence"/>
</dbReference>
<evidence type="ECO:0000313" key="2">
    <source>
        <dbReference type="Proteomes" id="UP000600363"/>
    </source>
</evidence>
<dbReference type="InterPro" id="IPR001451">
    <property type="entry name" value="Hexapep"/>
</dbReference>
<sequence>MRRLSTYPVRGEHNSLWYWSRVRSPLRVALNYLLMRLASVCPSLRLKAWIYRRMGMRVGSHVSVAFGVVVDIFFPELIEIDDEAIVGYGTTILAHEFLQHELRCGRVRIGKRALIGANCTILAGVEVADGCVVSACSLVNRDVEGFVGGVPAAPIEHD</sequence>
<protein>
    <submittedName>
        <fullName evidence="1">Acyltransferase</fullName>
    </submittedName>
</protein>
<dbReference type="RefSeq" id="WP_042684390.1">
    <property type="nucleotide sequence ID" value="NZ_DUIH01000002.1"/>
</dbReference>
<gene>
    <name evidence="1" type="ORF">HA299_00500</name>
</gene>
<dbReference type="InterPro" id="IPR011004">
    <property type="entry name" value="Trimer_LpxA-like_sf"/>
</dbReference>
<dbReference type="CDD" id="cd04647">
    <property type="entry name" value="LbH_MAT_like"/>
    <property type="match status" value="1"/>
</dbReference>
<dbReference type="InterPro" id="IPR050179">
    <property type="entry name" value="Trans_hexapeptide_repeat"/>
</dbReference>
<comment type="caution">
    <text evidence="1">The sequence shown here is derived from an EMBL/GenBank/DDBJ whole genome shotgun (WGS) entry which is preliminary data.</text>
</comment>
<dbReference type="GO" id="GO:0016746">
    <property type="term" value="F:acyltransferase activity"/>
    <property type="evidence" value="ECO:0007669"/>
    <property type="project" value="UniProtKB-KW"/>
</dbReference>
<accession>A0A832VZ93</accession>
<evidence type="ECO:0000313" key="1">
    <source>
        <dbReference type="EMBL" id="HIH69095.1"/>
    </source>
</evidence>
<name>A0A832VZ93_9EURY</name>
<dbReference type="PANTHER" id="PTHR43300">
    <property type="entry name" value="ACETYLTRANSFERASE"/>
    <property type="match status" value="1"/>
</dbReference>
<reference evidence="1" key="1">
    <citation type="journal article" date="2020" name="bioRxiv">
        <title>A rank-normalized archaeal taxonomy based on genome phylogeny resolves widespread incomplete and uneven classifications.</title>
        <authorList>
            <person name="Rinke C."/>
            <person name="Chuvochina M."/>
            <person name="Mussig A.J."/>
            <person name="Chaumeil P.-A."/>
            <person name="Waite D.W."/>
            <person name="Whitman W.B."/>
            <person name="Parks D.H."/>
            <person name="Hugenholtz P."/>
        </authorList>
    </citation>
    <scope>NUCLEOTIDE SEQUENCE</scope>
    <source>
        <strain evidence="1">UBA12518</strain>
    </source>
</reference>
<dbReference type="Gene3D" id="2.160.10.10">
    <property type="entry name" value="Hexapeptide repeat proteins"/>
    <property type="match status" value="1"/>
</dbReference>
<dbReference type="Pfam" id="PF14602">
    <property type="entry name" value="Hexapep_2"/>
    <property type="match status" value="1"/>
</dbReference>